<dbReference type="InterPro" id="IPR039182">
    <property type="entry name" value="Pop1"/>
</dbReference>
<dbReference type="GO" id="GO:0000172">
    <property type="term" value="C:ribonuclease MRP complex"/>
    <property type="evidence" value="ECO:0007669"/>
    <property type="project" value="InterPro"/>
</dbReference>
<evidence type="ECO:0000256" key="3">
    <source>
        <dbReference type="ARBA" id="ARBA00023242"/>
    </source>
</evidence>
<evidence type="ECO:0000259" key="7">
    <source>
        <dbReference type="Pfam" id="PF22770"/>
    </source>
</evidence>
<dbReference type="InterPro" id="IPR027266">
    <property type="entry name" value="TrmE/GcvT-like"/>
</dbReference>
<dbReference type="InterPro" id="IPR055079">
    <property type="entry name" value="POP1_C"/>
</dbReference>
<feature type="domain" description="POPLD" evidence="6">
    <location>
        <begin position="467"/>
        <end position="557"/>
    </location>
</feature>
<dbReference type="Pfam" id="PF08170">
    <property type="entry name" value="POPLD"/>
    <property type="match status" value="1"/>
</dbReference>
<dbReference type="PANTHER" id="PTHR22731">
    <property type="entry name" value="RIBONUCLEASES P/MRP PROTEIN SUBUNIT POP1"/>
    <property type="match status" value="1"/>
</dbReference>
<proteinExistence type="predicted"/>
<comment type="subcellular location">
    <subcellularLocation>
        <location evidence="1">Nucleus</location>
    </subcellularLocation>
</comment>
<protein>
    <submittedName>
        <fullName evidence="8">Uncharacterized protein</fullName>
    </submittedName>
</protein>
<reference evidence="8" key="1">
    <citation type="submission" date="2020-11" db="EMBL/GenBank/DDBJ databases">
        <authorList>
            <person name="Tran Van P."/>
        </authorList>
    </citation>
    <scope>NUCLEOTIDE SEQUENCE</scope>
</reference>
<sequence length="773" mass="88342">MASGDEQEDFEGKAATNEVEDAIKLPHHMSLLKYVSARATEICALTQLIDRPEKTVGALQQLPQHLRRRAASHNPKRLPARIRQLAGTQTPKEPKRPSRKYRRRPKILKSEYYRRQKRGPKWLETHVWHAKRFHMKEKWGWKIPLSPTDKGTRFAYRATTNSCIIFDLSYWRCLELRGLEANILRALQPMNPPECGPSFGGIAQLRLQREGCVVLYQPNTYPLGAIGPVSFLWLPSEEETERRLWLWSHPSYAAQVQDVLIKHLNLQAEIDSERYCNQSLTVQVMDGAFNKFRLLGPAATAVLHAALRPSEVDCLDNEVDAFWWKEYFQTEKCQTTHQKQKKLWEAMRNMSPGEVMPSLLISLTVRDPRCFIPPRKTLSVPDFHDLSFQLNEEAEFPILDSPLFNVKWRKAVSESKVADNILNERKRATGIPGETLPLLPEEARIPVLLLHQPGLSQKQGRLGYGSGWDLMVPSGWGMAFWISLIYNGARVGGLEELRKISFESSRLVPPFDFPDSSAGQAEACADAQELQDRYFRRPDQKRENFFCLGIPNPFSFPFLELLHYWTDSSKPASNFFILRDHNALKSLSEGKSQHLNKELDVSSCLVWVKIATKGKGKPKVGALVCMAEENAPSEESVHTDHNMGERLALGKHHHQRIQHMKKKRKKVKTALGRKESQETLHALREGSKLEQEKYQKKFKDLCVPDAHKTLRENSQKVIGFVMRGDFSLMEGQTKSLALCALCPLLQCITGSSKVLLRNRNSLHYQQGKLTVLL</sequence>
<dbReference type="Gene3D" id="3.30.1360.120">
    <property type="entry name" value="Probable tRNA modification gtpase trme, domain 1"/>
    <property type="match status" value="1"/>
</dbReference>
<name>A0A7R9FNY3_9CRUS</name>
<evidence type="ECO:0000313" key="9">
    <source>
        <dbReference type="Proteomes" id="UP000677054"/>
    </source>
</evidence>
<dbReference type="PANTHER" id="PTHR22731:SF3">
    <property type="entry name" value="RIBONUCLEASES P_MRP PROTEIN SUBUNIT POP1"/>
    <property type="match status" value="1"/>
</dbReference>
<evidence type="ECO:0000256" key="4">
    <source>
        <dbReference type="SAM" id="MobiDB-lite"/>
    </source>
</evidence>
<evidence type="ECO:0000256" key="1">
    <source>
        <dbReference type="ARBA" id="ARBA00004123"/>
    </source>
</evidence>
<organism evidence="8">
    <name type="scientific">Darwinula stevensoni</name>
    <dbReference type="NCBI Taxonomy" id="69355"/>
    <lineage>
        <taxon>Eukaryota</taxon>
        <taxon>Metazoa</taxon>
        <taxon>Ecdysozoa</taxon>
        <taxon>Arthropoda</taxon>
        <taxon>Crustacea</taxon>
        <taxon>Oligostraca</taxon>
        <taxon>Ostracoda</taxon>
        <taxon>Podocopa</taxon>
        <taxon>Podocopida</taxon>
        <taxon>Darwinulocopina</taxon>
        <taxon>Darwinuloidea</taxon>
        <taxon>Darwinulidae</taxon>
        <taxon>Darwinula</taxon>
    </lineage>
</organism>
<feature type="region of interest" description="Disordered" evidence="4">
    <location>
        <begin position="68"/>
        <end position="101"/>
    </location>
</feature>
<feature type="domain" description="Pop1 N-terminal" evidence="5">
    <location>
        <begin position="102"/>
        <end position="178"/>
    </location>
</feature>
<evidence type="ECO:0000259" key="5">
    <source>
        <dbReference type="Pfam" id="PF06978"/>
    </source>
</evidence>
<dbReference type="Proteomes" id="UP000677054">
    <property type="component" value="Unassembled WGS sequence"/>
</dbReference>
<keyword evidence="2" id="KW-0819">tRNA processing</keyword>
<gene>
    <name evidence="8" type="ORF">DSTB1V02_LOCUS9678</name>
</gene>
<evidence type="ECO:0000256" key="2">
    <source>
        <dbReference type="ARBA" id="ARBA00022694"/>
    </source>
</evidence>
<dbReference type="EMBL" id="CAJPEV010002543">
    <property type="protein sequence ID" value="CAG0897260.1"/>
    <property type="molecule type" value="Genomic_DNA"/>
</dbReference>
<dbReference type="GO" id="GO:0005655">
    <property type="term" value="C:nucleolar ribonuclease P complex"/>
    <property type="evidence" value="ECO:0007669"/>
    <property type="project" value="InterPro"/>
</dbReference>
<feature type="domain" description="POP1 C-terminal" evidence="7">
    <location>
        <begin position="604"/>
        <end position="772"/>
    </location>
</feature>
<dbReference type="GO" id="GO:0001682">
    <property type="term" value="P:tRNA 5'-leader removal"/>
    <property type="evidence" value="ECO:0007669"/>
    <property type="project" value="InterPro"/>
</dbReference>
<dbReference type="EMBL" id="LR902060">
    <property type="protein sequence ID" value="CAD7249892.1"/>
    <property type="molecule type" value="Genomic_DNA"/>
</dbReference>
<keyword evidence="9" id="KW-1185">Reference proteome</keyword>
<dbReference type="Pfam" id="PF22770">
    <property type="entry name" value="POP1_C"/>
    <property type="match status" value="1"/>
</dbReference>
<dbReference type="SUPFAM" id="SSF103025">
    <property type="entry name" value="Folate-binding domain"/>
    <property type="match status" value="1"/>
</dbReference>
<dbReference type="OrthoDB" id="442863at2759"/>
<feature type="compositionally biased region" description="Basic residues" evidence="4">
    <location>
        <begin position="68"/>
        <end position="80"/>
    </location>
</feature>
<evidence type="ECO:0000313" key="8">
    <source>
        <dbReference type="EMBL" id="CAD7249892.1"/>
    </source>
</evidence>
<keyword evidence="3" id="KW-0539">Nucleus</keyword>
<dbReference type="AlphaFoldDB" id="A0A7R9FNY3"/>
<dbReference type="Pfam" id="PF06978">
    <property type="entry name" value="POP1_N"/>
    <property type="match status" value="1"/>
</dbReference>
<dbReference type="InterPro" id="IPR009723">
    <property type="entry name" value="Pop1_N"/>
</dbReference>
<dbReference type="InterPro" id="IPR012590">
    <property type="entry name" value="POPLD_dom"/>
</dbReference>
<evidence type="ECO:0000259" key="6">
    <source>
        <dbReference type="Pfam" id="PF08170"/>
    </source>
</evidence>
<accession>A0A7R9FNY3</accession>